<gene>
    <name evidence="4" type="ORF">ACFONA_14875</name>
</gene>
<dbReference type="SUPFAM" id="SSF52317">
    <property type="entry name" value="Class I glutamine amidotransferase-like"/>
    <property type="match status" value="1"/>
</dbReference>
<dbReference type="InterPro" id="IPR052158">
    <property type="entry name" value="INH-QAR"/>
</dbReference>
<dbReference type="RefSeq" id="WP_261292691.1">
    <property type="nucleotide sequence ID" value="NZ_JANQBK010000001.1"/>
</dbReference>
<dbReference type="PROSITE" id="PS01124">
    <property type="entry name" value="HTH_ARAC_FAMILY_2"/>
    <property type="match status" value="1"/>
</dbReference>
<dbReference type="Proteomes" id="UP001595713">
    <property type="component" value="Unassembled WGS sequence"/>
</dbReference>
<dbReference type="Pfam" id="PF12833">
    <property type="entry name" value="HTH_18"/>
    <property type="match status" value="1"/>
</dbReference>
<keyword evidence="5" id="KW-1185">Reference proteome</keyword>
<protein>
    <submittedName>
        <fullName evidence="4">Helix-turn-helix domain-containing protein</fullName>
    </submittedName>
</protein>
<dbReference type="EMBL" id="JBHRXP010000007">
    <property type="protein sequence ID" value="MFC3581453.1"/>
    <property type="molecule type" value="Genomic_DNA"/>
</dbReference>
<sequence>MTLIERIMPICSPPANLLVAALVYDGLCMFEFGIVAEVFALPRPELGSERYRFVTCAERAGRHRTNAGIIVTPEAGIEALERAGTIVIPGWRTDGAAPSPALRAALRAAHARGARLAAICSGAFLLASIGLLDGRRATTHWCHAERLASAYPAVTVDAANLYAEDGTIFTSAGSAAGIDLLLHMVRADFGPDAANSVARRMVVAAHRGGGQAQFIERAVPARAANPLSDVLDRVRAVPARPWTVAEMAAAAGMSQRTFVRRFQEATGASPGAWLAGERLTLARDLLETTTLSMDHIAAATGIGSATNLRLYFTRHVGVAPSVYRKQFGRKLQPAQAA</sequence>
<dbReference type="PANTHER" id="PTHR43130:SF3">
    <property type="entry name" value="HTH-TYPE TRANSCRIPTIONAL REGULATOR RV1931C"/>
    <property type="match status" value="1"/>
</dbReference>
<dbReference type="InterPro" id="IPR018060">
    <property type="entry name" value="HTH_AraC"/>
</dbReference>
<evidence type="ECO:0000313" key="5">
    <source>
        <dbReference type="Proteomes" id="UP001595713"/>
    </source>
</evidence>
<evidence type="ECO:0000259" key="3">
    <source>
        <dbReference type="PROSITE" id="PS01124"/>
    </source>
</evidence>
<dbReference type="InterPro" id="IPR002818">
    <property type="entry name" value="DJ-1/PfpI"/>
</dbReference>
<dbReference type="InterPro" id="IPR009057">
    <property type="entry name" value="Homeodomain-like_sf"/>
</dbReference>
<dbReference type="Gene3D" id="3.40.50.880">
    <property type="match status" value="1"/>
</dbReference>
<evidence type="ECO:0000256" key="2">
    <source>
        <dbReference type="ARBA" id="ARBA00023163"/>
    </source>
</evidence>
<accession>A0ABV7SXS1</accession>
<organism evidence="4 5">
    <name type="scientific">Sphingomonas hylomeconis</name>
    <dbReference type="NCBI Taxonomy" id="1395958"/>
    <lineage>
        <taxon>Bacteria</taxon>
        <taxon>Pseudomonadati</taxon>
        <taxon>Pseudomonadota</taxon>
        <taxon>Alphaproteobacteria</taxon>
        <taxon>Sphingomonadales</taxon>
        <taxon>Sphingomonadaceae</taxon>
        <taxon>Sphingomonas</taxon>
    </lineage>
</organism>
<keyword evidence="1" id="KW-0805">Transcription regulation</keyword>
<dbReference type="Pfam" id="PF01965">
    <property type="entry name" value="DJ-1_PfpI"/>
    <property type="match status" value="1"/>
</dbReference>
<dbReference type="Gene3D" id="1.10.10.60">
    <property type="entry name" value="Homeodomain-like"/>
    <property type="match status" value="1"/>
</dbReference>
<name>A0ABV7SXS1_9SPHN</name>
<dbReference type="SMART" id="SM00342">
    <property type="entry name" value="HTH_ARAC"/>
    <property type="match status" value="1"/>
</dbReference>
<dbReference type="SUPFAM" id="SSF46689">
    <property type="entry name" value="Homeodomain-like"/>
    <property type="match status" value="2"/>
</dbReference>
<feature type="domain" description="HTH araC/xylS-type" evidence="3">
    <location>
        <begin position="228"/>
        <end position="326"/>
    </location>
</feature>
<keyword evidence="2" id="KW-0804">Transcription</keyword>
<dbReference type="PANTHER" id="PTHR43130">
    <property type="entry name" value="ARAC-FAMILY TRANSCRIPTIONAL REGULATOR"/>
    <property type="match status" value="1"/>
</dbReference>
<reference evidence="5" key="1">
    <citation type="journal article" date="2019" name="Int. J. Syst. Evol. Microbiol.">
        <title>The Global Catalogue of Microorganisms (GCM) 10K type strain sequencing project: providing services to taxonomists for standard genome sequencing and annotation.</title>
        <authorList>
            <consortium name="The Broad Institute Genomics Platform"/>
            <consortium name="The Broad Institute Genome Sequencing Center for Infectious Disease"/>
            <person name="Wu L."/>
            <person name="Ma J."/>
        </authorList>
    </citation>
    <scope>NUCLEOTIDE SEQUENCE [LARGE SCALE GENOMIC DNA]</scope>
    <source>
        <strain evidence="5">KCTC 42739</strain>
    </source>
</reference>
<evidence type="ECO:0000256" key="1">
    <source>
        <dbReference type="ARBA" id="ARBA00023015"/>
    </source>
</evidence>
<dbReference type="InterPro" id="IPR029062">
    <property type="entry name" value="Class_I_gatase-like"/>
</dbReference>
<evidence type="ECO:0000313" key="4">
    <source>
        <dbReference type="EMBL" id="MFC3581453.1"/>
    </source>
</evidence>
<dbReference type="CDD" id="cd03137">
    <property type="entry name" value="GATase1_AraC_1"/>
    <property type="match status" value="1"/>
</dbReference>
<proteinExistence type="predicted"/>
<comment type="caution">
    <text evidence="4">The sequence shown here is derived from an EMBL/GenBank/DDBJ whole genome shotgun (WGS) entry which is preliminary data.</text>
</comment>